<dbReference type="PANTHER" id="PTHR43045:SF1">
    <property type="entry name" value="SHIKIMATE TRANSPORTER"/>
    <property type="match status" value="1"/>
</dbReference>
<feature type="transmembrane region" description="Helical" evidence="7">
    <location>
        <begin position="92"/>
        <end position="111"/>
    </location>
</feature>
<comment type="subcellular location">
    <subcellularLocation>
        <location evidence="1">Cell membrane</location>
        <topology evidence="1">Multi-pass membrane protein</topology>
    </subcellularLocation>
</comment>
<evidence type="ECO:0000256" key="3">
    <source>
        <dbReference type="ARBA" id="ARBA00022475"/>
    </source>
</evidence>
<keyword evidence="3" id="KW-1003">Cell membrane</keyword>
<feature type="transmembrane region" description="Helical" evidence="7">
    <location>
        <begin position="317"/>
        <end position="336"/>
    </location>
</feature>
<keyword evidence="5 7" id="KW-1133">Transmembrane helix</keyword>
<dbReference type="InterPro" id="IPR020846">
    <property type="entry name" value="MFS_dom"/>
</dbReference>
<evidence type="ECO:0000256" key="7">
    <source>
        <dbReference type="SAM" id="Phobius"/>
    </source>
</evidence>
<dbReference type="PROSITE" id="PS00217">
    <property type="entry name" value="SUGAR_TRANSPORT_2"/>
    <property type="match status" value="1"/>
</dbReference>
<proteinExistence type="predicted"/>
<evidence type="ECO:0000256" key="5">
    <source>
        <dbReference type="ARBA" id="ARBA00022989"/>
    </source>
</evidence>
<dbReference type="InterPro" id="IPR036259">
    <property type="entry name" value="MFS_trans_sf"/>
</dbReference>
<evidence type="ECO:0000256" key="6">
    <source>
        <dbReference type="ARBA" id="ARBA00023136"/>
    </source>
</evidence>
<feature type="transmembrane region" description="Helical" evidence="7">
    <location>
        <begin position="250"/>
        <end position="275"/>
    </location>
</feature>
<dbReference type="Proteomes" id="UP000243589">
    <property type="component" value="Unassembled WGS sequence"/>
</dbReference>
<protein>
    <submittedName>
        <fullName evidence="9">Proline/betaine transporter</fullName>
    </submittedName>
</protein>
<gene>
    <name evidence="9" type="primary">proP_5</name>
    <name evidence="9" type="ORF">Bravens_01779</name>
</gene>
<feature type="transmembrane region" description="Helical" evidence="7">
    <location>
        <begin position="287"/>
        <end position="305"/>
    </location>
</feature>
<feature type="transmembrane region" description="Helical" evidence="7">
    <location>
        <begin position="192"/>
        <end position="211"/>
    </location>
</feature>
<dbReference type="AlphaFoldDB" id="A0A150H560"/>
<organism evidence="9 10">
    <name type="scientific">Brevibacterium ravenspurgense</name>
    <dbReference type="NCBI Taxonomy" id="479117"/>
    <lineage>
        <taxon>Bacteria</taxon>
        <taxon>Bacillati</taxon>
        <taxon>Actinomycetota</taxon>
        <taxon>Actinomycetes</taxon>
        <taxon>Micrococcales</taxon>
        <taxon>Brevibacteriaceae</taxon>
        <taxon>Brevibacterium</taxon>
    </lineage>
</organism>
<dbReference type="SUPFAM" id="SSF103473">
    <property type="entry name" value="MFS general substrate transporter"/>
    <property type="match status" value="1"/>
</dbReference>
<feature type="domain" description="Major facilitator superfamily (MFS) profile" evidence="8">
    <location>
        <begin position="20"/>
        <end position="433"/>
    </location>
</feature>
<dbReference type="Pfam" id="PF07690">
    <property type="entry name" value="MFS_1"/>
    <property type="match status" value="1"/>
</dbReference>
<dbReference type="GO" id="GO:0005886">
    <property type="term" value="C:plasma membrane"/>
    <property type="evidence" value="ECO:0007669"/>
    <property type="project" value="UniProtKB-SubCell"/>
</dbReference>
<dbReference type="EMBL" id="LQQC01000012">
    <property type="protein sequence ID" value="KXZ57259.1"/>
    <property type="molecule type" value="Genomic_DNA"/>
</dbReference>
<dbReference type="InterPro" id="IPR011701">
    <property type="entry name" value="MFS"/>
</dbReference>
<keyword evidence="6 7" id="KW-0472">Membrane</keyword>
<feature type="transmembrane region" description="Helical" evidence="7">
    <location>
        <begin position="123"/>
        <end position="146"/>
    </location>
</feature>
<feature type="transmembrane region" description="Helical" evidence="7">
    <location>
        <begin position="409"/>
        <end position="430"/>
    </location>
</feature>
<evidence type="ECO:0000259" key="8">
    <source>
        <dbReference type="PROSITE" id="PS50850"/>
    </source>
</evidence>
<keyword evidence="2" id="KW-0813">Transport</keyword>
<evidence type="ECO:0000256" key="1">
    <source>
        <dbReference type="ARBA" id="ARBA00004651"/>
    </source>
</evidence>
<comment type="caution">
    <text evidence="9">The sequence shown here is derived from an EMBL/GenBank/DDBJ whole genome shotgun (WGS) entry which is preliminary data.</text>
</comment>
<dbReference type="GO" id="GO:0022857">
    <property type="term" value="F:transmembrane transporter activity"/>
    <property type="evidence" value="ECO:0007669"/>
    <property type="project" value="InterPro"/>
</dbReference>
<evidence type="ECO:0000313" key="10">
    <source>
        <dbReference type="Proteomes" id="UP000243589"/>
    </source>
</evidence>
<dbReference type="PATRIC" id="fig|479117.4.peg.1762"/>
<feature type="transmembrane region" description="Helical" evidence="7">
    <location>
        <begin position="382"/>
        <end position="403"/>
    </location>
</feature>
<feature type="transmembrane region" description="Helical" evidence="7">
    <location>
        <begin position="63"/>
        <end position="85"/>
    </location>
</feature>
<dbReference type="RefSeq" id="WP_062022554.1">
    <property type="nucleotide sequence ID" value="NZ_LQQC01000012.1"/>
</dbReference>
<feature type="transmembrane region" description="Helical" evidence="7">
    <location>
        <begin position="348"/>
        <end position="370"/>
    </location>
</feature>
<keyword evidence="10" id="KW-1185">Reference proteome</keyword>
<sequence>MTQTISTSAPEKMTPGARRAVTASVLGTIIEWYDYALYGAVAGMIIGPLFFPSDASSAETFAALATFGVGFLARPLGGIVIGHLGDTRGRKAAMILTIVLMAGATVGMGLLPTAAQVGMLAPILLILLRFVQGFGAGAELSGAVTLVAEYVPVRRRGLFTGIVLAAPPAGISLATAAFFIVSGLSEEQLFGWGWRVPFLVSAVLFLVAFYIRRRLEETPEYVAAQELAEQKKRDTTMPLKYVLKNFPKQIVVGFLSIVGHNAMQYTLATFSIGFMLSIEGGLDRPQALLAVVIGSAVAVVTTPFGGMLADRIGASKVMAAASLMMVVLSWPIFLLLKTGEFGPSALAIALGYGLIITGTSGGQGALLANLFPAHVRLSGMSFVRELNGALIAGFSPMIVAMLISAAGGGLWLAVGYLMLCGLISAVAILLSGRMGDNENSTLV</sequence>
<name>A0A150H560_9MICO</name>
<dbReference type="PANTHER" id="PTHR43045">
    <property type="entry name" value="SHIKIMATE TRANSPORTER"/>
    <property type="match status" value="1"/>
</dbReference>
<feature type="transmembrane region" description="Helical" evidence="7">
    <location>
        <begin position="158"/>
        <end position="180"/>
    </location>
</feature>
<dbReference type="InterPro" id="IPR005829">
    <property type="entry name" value="Sugar_transporter_CS"/>
</dbReference>
<evidence type="ECO:0000256" key="4">
    <source>
        <dbReference type="ARBA" id="ARBA00022692"/>
    </source>
</evidence>
<evidence type="ECO:0000256" key="2">
    <source>
        <dbReference type="ARBA" id="ARBA00022448"/>
    </source>
</evidence>
<keyword evidence="4 7" id="KW-0812">Transmembrane</keyword>
<evidence type="ECO:0000313" key="9">
    <source>
        <dbReference type="EMBL" id="KXZ57259.1"/>
    </source>
</evidence>
<dbReference type="PROSITE" id="PS50850">
    <property type="entry name" value="MFS"/>
    <property type="match status" value="1"/>
</dbReference>
<reference evidence="9 10" key="1">
    <citation type="submission" date="2016-01" db="EMBL/GenBank/DDBJ databases">
        <title>Use of Whole Genome Sequencing to ascertain that Brevibacterium massiliense (Roux, Raoult 2009) is a later heterotypic synonym of Brevibacterium ravenspurgense (Mages 2008).</title>
        <authorList>
            <person name="Bernier A.-M."/>
            <person name="Burdz T."/>
            <person name="Huynh C."/>
            <person name="Pachecho A.L."/>
            <person name="Wiebe D."/>
            <person name="Bonner C."/>
            <person name="Bernard K."/>
        </authorList>
    </citation>
    <scope>NUCLEOTIDE SEQUENCE [LARGE SCALE GENOMIC DNA]</scope>
    <source>
        <strain evidence="9 10">CCUG56047</strain>
    </source>
</reference>
<accession>A0A150H560</accession>
<dbReference type="Gene3D" id="1.20.1250.20">
    <property type="entry name" value="MFS general substrate transporter like domains"/>
    <property type="match status" value="2"/>
</dbReference>